<proteinExistence type="predicted"/>
<feature type="compositionally biased region" description="Basic and acidic residues" evidence="1">
    <location>
        <begin position="258"/>
        <end position="277"/>
    </location>
</feature>
<evidence type="ECO:0000313" key="2">
    <source>
        <dbReference type="Proteomes" id="UP000492821"/>
    </source>
</evidence>
<evidence type="ECO:0000256" key="1">
    <source>
        <dbReference type="SAM" id="MobiDB-lite"/>
    </source>
</evidence>
<reference evidence="3" key="2">
    <citation type="submission" date="2020-10" db="UniProtKB">
        <authorList>
            <consortium name="WormBaseParasite"/>
        </authorList>
    </citation>
    <scope>IDENTIFICATION</scope>
</reference>
<feature type="region of interest" description="Disordered" evidence="1">
    <location>
        <begin position="52"/>
        <end position="79"/>
    </location>
</feature>
<reference evidence="2" key="1">
    <citation type="journal article" date="2013" name="Genetics">
        <title>The draft genome and transcriptome of Panagrellus redivivus are shaped by the harsh demands of a free-living lifestyle.</title>
        <authorList>
            <person name="Srinivasan J."/>
            <person name="Dillman A.R."/>
            <person name="Macchietto M.G."/>
            <person name="Heikkinen L."/>
            <person name="Lakso M."/>
            <person name="Fracchia K.M."/>
            <person name="Antoshechkin I."/>
            <person name="Mortazavi A."/>
            <person name="Wong G."/>
            <person name="Sternberg P.W."/>
        </authorList>
    </citation>
    <scope>NUCLEOTIDE SEQUENCE [LARGE SCALE GENOMIC DNA]</scope>
    <source>
        <strain evidence="2">MT8872</strain>
    </source>
</reference>
<sequence>MAGNVASTGPNNVQGSSSAPLAPTALQPNPPPQDANNCFFINSLLNAGRNLEQFPPVPKVHRPPPKEYRPPAPDENEQAPVACRTVSPFIDIIGVEENVVNNPEPEENVEDFNNVQQENAPEVRPQERVYPVAASSDDEDEIINVVDVDVDSLEKYPTTDTPPAEEVQQDVLADEVSALTVSTTPEKKEELVEKAVQTQPPSKGRRHKRYDALGRWSRKGRPKESSLPPPTGEAAHAAAPRRVPRKPRVKRRHSRTLSPEDGKTAEEIWQERKKTSSFDRGVASLGRYAKRQPKPIIPPDELKAFLND</sequence>
<accession>A0A7E4URT4</accession>
<feature type="region of interest" description="Disordered" evidence="1">
    <location>
        <begin position="1"/>
        <end position="37"/>
    </location>
</feature>
<dbReference type="WBParaSite" id="Pan_g11655.t1">
    <property type="protein sequence ID" value="Pan_g11655.t1"/>
    <property type="gene ID" value="Pan_g11655"/>
</dbReference>
<keyword evidence="2" id="KW-1185">Reference proteome</keyword>
<feature type="compositionally biased region" description="Basic residues" evidence="1">
    <location>
        <begin position="242"/>
        <end position="255"/>
    </location>
</feature>
<dbReference type="AlphaFoldDB" id="A0A7E4URT4"/>
<organism evidence="2 3">
    <name type="scientific">Panagrellus redivivus</name>
    <name type="common">Microworm</name>
    <dbReference type="NCBI Taxonomy" id="6233"/>
    <lineage>
        <taxon>Eukaryota</taxon>
        <taxon>Metazoa</taxon>
        <taxon>Ecdysozoa</taxon>
        <taxon>Nematoda</taxon>
        <taxon>Chromadorea</taxon>
        <taxon>Rhabditida</taxon>
        <taxon>Tylenchina</taxon>
        <taxon>Panagrolaimomorpha</taxon>
        <taxon>Panagrolaimoidea</taxon>
        <taxon>Panagrolaimidae</taxon>
        <taxon>Panagrellus</taxon>
    </lineage>
</organism>
<name>A0A7E4URT4_PANRE</name>
<dbReference type="Proteomes" id="UP000492821">
    <property type="component" value="Unassembled WGS sequence"/>
</dbReference>
<evidence type="ECO:0000313" key="3">
    <source>
        <dbReference type="WBParaSite" id="Pan_g11655.t1"/>
    </source>
</evidence>
<protein>
    <submittedName>
        <fullName evidence="3">Uncharacterized protein</fullName>
    </submittedName>
</protein>
<feature type="region of interest" description="Disordered" evidence="1">
    <location>
        <begin position="178"/>
        <end position="308"/>
    </location>
</feature>
<feature type="compositionally biased region" description="Polar residues" evidence="1">
    <location>
        <begin position="1"/>
        <end position="19"/>
    </location>
</feature>